<feature type="transmembrane region" description="Helical" evidence="19">
    <location>
        <begin position="149"/>
        <end position="167"/>
    </location>
</feature>
<evidence type="ECO:0000256" key="9">
    <source>
        <dbReference type="ARBA" id="ARBA00022679"/>
    </source>
</evidence>
<dbReference type="InterPro" id="IPR003805">
    <property type="entry name" value="CobS"/>
</dbReference>
<keyword evidence="12 19" id="KW-1133">Transmembrane helix</keyword>
<sequence length="291" mass="30584">MNNDHNQTGMNLKNLDDDQVDAKQPETGSESEPEPDAPPKGMLADFWRALALLSRIPVFIPCDFSAHAMARSVWCWPLVGLFMAGIAIIPAYVIEILTGNVVITAIVATFTLIALTGAMHEDGIADCADGFGGGLDRQRKLDIMRDSRIGTYGVVALVLCLAMRIALLDAAGESGSMAAILIVMATLSRAAMPIVTYVFDPAREDGLGKSAGRPDIKVVSAGIAIALVLVVIVAGAVTAFMCLIAMMVGASVVGWIARHQIGGHTGDVLGMTQIISELLVGIAFIAILQIA</sequence>
<evidence type="ECO:0000313" key="21">
    <source>
        <dbReference type="EMBL" id="AJD54235.1"/>
    </source>
</evidence>
<evidence type="ECO:0000256" key="6">
    <source>
        <dbReference type="ARBA" id="ARBA00015850"/>
    </source>
</evidence>
<evidence type="ECO:0000256" key="14">
    <source>
        <dbReference type="ARBA" id="ARBA00025228"/>
    </source>
</evidence>
<comment type="catalytic activity">
    <reaction evidence="17 19">
        <text>alpha-ribazole + adenosylcob(III)inamide-GDP = adenosylcob(III)alamin + GMP + H(+)</text>
        <dbReference type="Rhea" id="RHEA:16049"/>
        <dbReference type="ChEBI" id="CHEBI:10329"/>
        <dbReference type="ChEBI" id="CHEBI:15378"/>
        <dbReference type="ChEBI" id="CHEBI:18408"/>
        <dbReference type="ChEBI" id="CHEBI:58115"/>
        <dbReference type="ChEBI" id="CHEBI:60487"/>
        <dbReference type="EC" id="2.7.8.26"/>
    </reaction>
</comment>
<dbReference type="Pfam" id="PF02654">
    <property type="entry name" value="CobS"/>
    <property type="match status" value="1"/>
</dbReference>
<evidence type="ECO:0000256" key="10">
    <source>
        <dbReference type="ARBA" id="ARBA00022692"/>
    </source>
</evidence>
<dbReference type="GO" id="GO:0008818">
    <property type="term" value="F:cobalamin 5'-phosphate synthase activity"/>
    <property type="evidence" value="ECO:0007669"/>
    <property type="project" value="UniProtKB-UniRule"/>
</dbReference>
<keyword evidence="7 19" id="KW-1003">Cell membrane</keyword>
<dbReference type="NCBIfam" id="TIGR00317">
    <property type="entry name" value="cobS"/>
    <property type="match status" value="1"/>
</dbReference>
<comment type="function">
    <text evidence="14 19">Joins adenosylcobinamide-GDP and alpha-ribazole to generate adenosylcobalamin (Ado-cobalamin). Also synthesizes adenosylcobalamin 5'-phosphate from adenosylcobinamide-GDP and alpha-ribazole 5'-phosphate.</text>
</comment>
<evidence type="ECO:0000256" key="12">
    <source>
        <dbReference type="ARBA" id="ARBA00022989"/>
    </source>
</evidence>
<evidence type="ECO:0000256" key="3">
    <source>
        <dbReference type="ARBA" id="ARBA00004663"/>
    </source>
</evidence>
<evidence type="ECO:0000256" key="17">
    <source>
        <dbReference type="ARBA" id="ARBA00048623"/>
    </source>
</evidence>
<dbReference type="KEGG" id="txi:TH3_20665"/>
<evidence type="ECO:0000256" key="8">
    <source>
        <dbReference type="ARBA" id="ARBA00022573"/>
    </source>
</evidence>
<keyword evidence="8 19" id="KW-0169">Cobalamin biosynthesis</keyword>
<dbReference type="GO" id="GO:0009236">
    <property type="term" value="P:cobalamin biosynthetic process"/>
    <property type="evidence" value="ECO:0007669"/>
    <property type="project" value="UniProtKB-UniRule"/>
</dbReference>
<evidence type="ECO:0000256" key="11">
    <source>
        <dbReference type="ARBA" id="ARBA00022842"/>
    </source>
</evidence>
<feature type="compositionally biased region" description="Polar residues" evidence="20">
    <location>
        <begin position="1"/>
        <end position="11"/>
    </location>
</feature>
<evidence type="ECO:0000256" key="1">
    <source>
        <dbReference type="ARBA" id="ARBA00001946"/>
    </source>
</evidence>
<evidence type="ECO:0000313" key="22">
    <source>
        <dbReference type="Proteomes" id="UP000007127"/>
    </source>
</evidence>
<comment type="catalytic activity">
    <reaction evidence="18 19">
        <text>alpha-ribazole 5'-phosphate + adenosylcob(III)inamide-GDP = adenosylcob(III)alamin 5'-phosphate + GMP + H(+)</text>
        <dbReference type="Rhea" id="RHEA:23560"/>
        <dbReference type="ChEBI" id="CHEBI:15378"/>
        <dbReference type="ChEBI" id="CHEBI:57918"/>
        <dbReference type="ChEBI" id="CHEBI:58115"/>
        <dbReference type="ChEBI" id="CHEBI:60487"/>
        <dbReference type="ChEBI" id="CHEBI:60493"/>
        <dbReference type="EC" id="2.7.8.26"/>
    </reaction>
</comment>
<name>A0AB72UJ31_9PROT</name>
<evidence type="ECO:0000256" key="20">
    <source>
        <dbReference type="SAM" id="MobiDB-lite"/>
    </source>
</evidence>
<evidence type="ECO:0000256" key="15">
    <source>
        <dbReference type="ARBA" id="ARBA00032605"/>
    </source>
</evidence>
<keyword evidence="9 19" id="KW-0808">Transferase</keyword>
<dbReference type="PANTHER" id="PTHR34148:SF1">
    <property type="entry name" value="ADENOSYLCOBINAMIDE-GDP RIBAZOLETRANSFERASE"/>
    <property type="match status" value="1"/>
</dbReference>
<feature type="transmembrane region" description="Helical" evidence="19">
    <location>
        <begin position="100"/>
        <end position="118"/>
    </location>
</feature>
<evidence type="ECO:0000256" key="19">
    <source>
        <dbReference type="HAMAP-Rule" id="MF_00719"/>
    </source>
</evidence>
<feature type="region of interest" description="Disordered" evidence="20">
    <location>
        <begin position="1"/>
        <end position="39"/>
    </location>
</feature>
<dbReference type="Proteomes" id="UP000007127">
    <property type="component" value="Chromosome"/>
</dbReference>
<dbReference type="EMBL" id="CP004388">
    <property type="protein sequence ID" value="AJD54235.1"/>
    <property type="molecule type" value="Genomic_DNA"/>
</dbReference>
<dbReference type="EC" id="2.7.8.26" evidence="5 19"/>
<evidence type="ECO:0000256" key="5">
    <source>
        <dbReference type="ARBA" id="ARBA00013200"/>
    </source>
</evidence>
<dbReference type="AlphaFoldDB" id="A0AB72UJ31"/>
<evidence type="ECO:0000256" key="2">
    <source>
        <dbReference type="ARBA" id="ARBA00004651"/>
    </source>
</evidence>
<accession>A0AB72UJ31</accession>
<reference evidence="21 22" key="1">
    <citation type="journal article" date="2012" name="J. Bacteriol.">
        <title>Genome sequence of Thalassospira xiamenensis type strain M-5.</title>
        <authorList>
            <person name="Lai Q."/>
            <person name="Shao Z."/>
        </authorList>
    </citation>
    <scope>NUCLEOTIDE SEQUENCE [LARGE SCALE GENOMIC DNA]</scope>
    <source>
        <strain evidence="21 22">M-5</strain>
    </source>
</reference>
<evidence type="ECO:0000256" key="16">
    <source>
        <dbReference type="ARBA" id="ARBA00032853"/>
    </source>
</evidence>
<keyword evidence="13 19" id="KW-0472">Membrane</keyword>
<evidence type="ECO:0000256" key="13">
    <source>
        <dbReference type="ARBA" id="ARBA00023136"/>
    </source>
</evidence>
<keyword evidence="11 19" id="KW-0460">Magnesium</keyword>
<evidence type="ECO:0000256" key="4">
    <source>
        <dbReference type="ARBA" id="ARBA00010561"/>
    </source>
</evidence>
<feature type="transmembrane region" description="Helical" evidence="19">
    <location>
        <begin position="219"/>
        <end position="248"/>
    </location>
</feature>
<keyword evidence="10 19" id="KW-0812">Transmembrane</keyword>
<comment type="pathway">
    <text evidence="3 19">Cofactor biosynthesis; adenosylcobalamin biosynthesis; adenosylcobalamin from cob(II)yrinate a,c-diamide: step 7/7.</text>
</comment>
<comment type="similarity">
    <text evidence="4 19">Belongs to the CobS family.</text>
</comment>
<evidence type="ECO:0000256" key="18">
    <source>
        <dbReference type="ARBA" id="ARBA00049504"/>
    </source>
</evidence>
<proteinExistence type="inferred from homology"/>
<evidence type="ECO:0000256" key="7">
    <source>
        <dbReference type="ARBA" id="ARBA00022475"/>
    </source>
</evidence>
<feature type="transmembrane region" description="Helical" evidence="19">
    <location>
        <begin position="268"/>
        <end position="288"/>
    </location>
</feature>
<dbReference type="GO" id="GO:0005886">
    <property type="term" value="C:plasma membrane"/>
    <property type="evidence" value="ECO:0007669"/>
    <property type="project" value="UniProtKB-SubCell"/>
</dbReference>
<dbReference type="HAMAP" id="MF_00719">
    <property type="entry name" value="CobS"/>
    <property type="match status" value="1"/>
</dbReference>
<gene>
    <name evidence="19" type="primary">cobS</name>
    <name evidence="21" type="ORF">TH3_20665</name>
</gene>
<dbReference type="PANTHER" id="PTHR34148">
    <property type="entry name" value="ADENOSYLCOBINAMIDE-GDP RIBAZOLETRANSFERASE"/>
    <property type="match status" value="1"/>
</dbReference>
<comment type="cofactor">
    <cofactor evidence="1 19">
        <name>Mg(2+)</name>
        <dbReference type="ChEBI" id="CHEBI:18420"/>
    </cofactor>
</comment>
<dbReference type="GO" id="GO:0051073">
    <property type="term" value="F:adenosylcobinamide-GDP ribazoletransferase activity"/>
    <property type="evidence" value="ECO:0007669"/>
    <property type="project" value="UniProtKB-UniRule"/>
</dbReference>
<protein>
    <recommendedName>
        <fullName evidence="6 19">Adenosylcobinamide-GDP ribazoletransferase</fullName>
        <ecNumber evidence="5 19">2.7.8.26</ecNumber>
    </recommendedName>
    <alternativeName>
        <fullName evidence="16 19">Cobalamin synthase</fullName>
    </alternativeName>
    <alternativeName>
        <fullName evidence="15 19">Cobalamin-5'-phosphate synthase</fullName>
    </alternativeName>
</protein>
<feature type="transmembrane region" description="Helical" evidence="19">
    <location>
        <begin position="179"/>
        <end position="199"/>
    </location>
</feature>
<feature type="compositionally biased region" description="Basic and acidic residues" evidence="20">
    <location>
        <begin position="14"/>
        <end position="24"/>
    </location>
</feature>
<comment type="subcellular location">
    <subcellularLocation>
        <location evidence="2 19">Cell membrane</location>
        <topology evidence="2 19">Multi-pass membrane protein</topology>
    </subcellularLocation>
</comment>
<feature type="transmembrane region" description="Helical" evidence="19">
    <location>
        <begin position="73"/>
        <end position="94"/>
    </location>
</feature>
<organism evidence="21 22">
    <name type="scientific">Thalassospira xiamenensis M-5 = DSM 17429</name>
    <dbReference type="NCBI Taxonomy" id="1123366"/>
    <lineage>
        <taxon>Bacteria</taxon>
        <taxon>Pseudomonadati</taxon>
        <taxon>Pseudomonadota</taxon>
        <taxon>Alphaproteobacteria</taxon>
        <taxon>Rhodospirillales</taxon>
        <taxon>Thalassospiraceae</taxon>
        <taxon>Thalassospira</taxon>
    </lineage>
</organism>